<gene>
    <name evidence="1" type="ORF">H8S40_10065</name>
</gene>
<organism evidence="1 2">
    <name type="scientific">Ruminococcus hominis</name>
    <dbReference type="NCBI Taxonomy" id="2763065"/>
    <lineage>
        <taxon>Bacteria</taxon>
        <taxon>Bacillati</taxon>
        <taxon>Bacillota</taxon>
        <taxon>Clostridia</taxon>
        <taxon>Eubacteriales</taxon>
        <taxon>Oscillospiraceae</taxon>
        <taxon>Ruminococcus</taxon>
    </lineage>
</organism>
<dbReference type="Pfam" id="PF12994">
    <property type="entry name" value="DUF3878"/>
    <property type="match status" value="1"/>
</dbReference>
<evidence type="ECO:0000313" key="1">
    <source>
        <dbReference type="EMBL" id="MBC5683907.1"/>
    </source>
</evidence>
<dbReference type="EMBL" id="JACOPE010000001">
    <property type="protein sequence ID" value="MBC5683907.1"/>
    <property type="molecule type" value="Genomic_DNA"/>
</dbReference>
<dbReference type="InterPro" id="IPR024538">
    <property type="entry name" value="DUF3878"/>
</dbReference>
<dbReference type="RefSeq" id="WP_022074803.1">
    <property type="nucleotide sequence ID" value="NZ_JACOPE010000001.1"/>
</dbReference>
<keyword evidence="2" id="KW-1185">Reference proteome</keyword>
<name>A0ABR7G912_9FIRM</name>
<evidence type="ECO:0000313" key="2">
    <source>
        <dbReference type="Proteomes" id="UP000631576"/>
    </source>
</evidence>
<proteinExistence type="predicted"/>
<comment type="caution">
    <text evidence="1">The sequence shown here is derived from an EMBL/GenBank/DDBJ whole genome shotgun (WGS) entry which is preliminary data.</text>
</comment>
<accession>A0ABR7G912</accession>
<reference evidence="1 2" key="1">
    <citation type="submission" date="2020-08" db="EMBL/GenBank/DDBJ databases">
        <title>Genome public.</title>
        <authorList>
            <person name="Liu C."/>
            <person name="Sun Q."/>
        </authorList>
    </citation>
    <scope>NUCLEOTIDE SEQUENCE [LARGE SCALE GENOMIC DNA]</scope>
    <source>
        <strain evidence="1 2">NSJ-13</strain>
    </source>
</reference>
<sequence>MFTGNNKFEISDTILKLEELLDQGQFELMSDQVIDGKLKAVYLMNDAVESFLVFEQARITGVYQKEYEGDVEASLSIHQNPDTEKEEFVLVVYQGDTVCTLFFADIVLETHLYDYGKVGHFWVEGYEYLRQLEYRLAILRDKRDYLGEVYCNAAELKLAHLAEFPPLNYCCYPAVPEKYIVPKENPWMPSENAIRVMMEFAKQTEDKSLQRILSFYKKHSWRWVTRWIADMLHKNVHAEVVDLLTEELTKAASDYPERRFDEKEEKEHKILLERAKQEQRKLKEQGIKADIVREEPFITSRDSLRYKVYLMEWRSKRGNRIVKIKEINN</sequence>
<dbReference type="Proteomes" id="UP000631576">
    <property type="component" value="Unassembled WGS sequence"/>
</dbReference>
<protein>
    <submittedName>
        <fullName evidence="1">DUF3878 family protein</fullName>
    </submittedName>
</protein>